<name>A0A6B9XY90_9CAUD</name>
<keyword evidence="2" id="KW-1185">Reference proteome</keyword>
<proteinExistence type="predicted"/>
<dbReference type="InterPro" id="IPR035134">
    <property type="entry name" value="DUF5498"/>
</dbReference>
<accession>A0A6B9XY90</accession>
<dbReference type="Proteomes" id="UP000465071">
    <property type="component" value="Segment"/>
</dbReference>
<dbReference type="EMBL" id="MN882610">
    <property type="protein sequence ID" value="QHS01556.1"/>
    <property type="molecule type" value="Genomic_DNA"/>
</dbReference>
<reference evidence="2" key="1">
    <citation type="submission" date="2019-12" db="EMBL/GenBank/DDBJ databases">
        <authorList>
            <person name="Wang K."/>
            <person name="Tamayo M.G."/>
            <person name="Penner T.V."/>
            <person name="Cook B.W.M."/>
            <person name="Court D.A."/>
            <person name="Theriault S.S."/>
        </authorList>
    </citation>
    <scope>NUCLEOTIDE SEQUENCE [LARGE SCALE GENOMIC DNA]</scope>
</reference>
<dbReference type="Pfam" id="PF17602">
    <property type="entry name" value="DUF5498"/>
    <property type="match status" value="1"/>
</dbReference>
<organism evidence="1 2">
    <name type="scientific">Enterobacter phage vB_EclM_CIP9</name>
    <dbReference type="NCBI Taxonomy" id="2696340"/>
    <lineage>
        <taxon>Viruses</taxon>
        <taxon>Duplodnaviria</taxon>
        <taxon>Heunggongvirae</taxon>
        <taxon>Uroviricota</taxon>
        <taxon>Caudoviricetes</taxon>
        <taxon>Pantevenvirales</taxon>
        <taxon>Straboviridae</taxon>
        <taxon>Tevenvirinae</taxon>
        <taxon>Kanagawavirus</taxon>
        <taxon>Kanagawavirus cipnine</taxon>
    </lineage>
</organism>
<evidence type="ECO:0000313" key="2">
    <source>
        <dbReference type="Proteomes" id="UP000465071"/>
    </source>
</evidence>
<gene>
    <name evidence="1" type="ORF">CPT_CIP9_020</name>
</gene>
<protein>
    <submittedName>
        <fullName evidence="1">Uncharacterized protein</fullName>
    </submittedName>
</protein>
<evidence type="ECO:0000313" key="1">
    <source>
        <dbReference type="EMBL" id="QHS01556.1"/>
    </source>
</evidence>
<sequence length="109" mass="12343">MRSFIRVNGKEAYVEDVRPVDAAFNEKVVSELRKVFGEKAQFNIRPVANFVNEEHTDNIFTGIITGQFESEAPVVIDVFIDIDSFDTFNSADELPEPDITIPAFLGFRK</sequence>